<evidence type="ECO:0000256" key="1">
    <source>
        <dbReference type="ARBA" id="ARBA00023125"/>
    </source>
</evidence>
<name>A0A0U4WFS6_9BACL</name>
<dbReference type="InterPro" id="IPR001387">
    <property type="entry name" value="Cro/C1-type_HTH"/>
</dbReference>
<dbReference type="PANTHER" id="PTHR46558">
    <property type="entry name" value="TRACRIPTIONAL REGULATORY PROTEIN-RELATED-RELATED"/>
    <property type="match status" value="1"/>
</dbReference>
<sequence length="124" mass="14234">MTLGERLKQKRKELKMTQADVAKKLGVDNTTISKWESDTYQPDADNLRNLADLLLTTTDYLTGRINDPSESMTQNDTTINVAFSDGFKDFDKLDPEEQEIVMDTVADMIARFKKKKEELRAKKK</sequence>
<dbReference type="AlphaFoldDB" id="A0A0U4WFS6"/>
<dbReference type="Gene3D" id="1.10.260.40">
    <property type="entry name" value="lambda repressor-like DNA-binding domains"/>
    <property type="match status" value="1"/>
</dbReference>
<dbReference type="Pfam" id="PF01381">
    <property type="entry name" value="HTH_3"/>
    <property type="match status" value="1"/>
</dbReference>
<dbReference type="OrthoDB" id="8115576at2"/>
<dbReference type="InterPro" id="IPR010982">
    <property type="entry name" value="Lambda_DNA-bd_dom_sf"/>
</dbReference>
<dbReference type="GO" id="GO:0003677">
    <property type="term" value="F:DNA binding"/>
    <property type="evidence" value="ECO:0007669"/>
    <property type="project" value="UniProtKB-KW"/>
</dbReference>
<dbReference type="SMART" id="SM00530">
    <property type="entry name" value="HTH_XRE"/>
    <property type="match status" value="1"/>
</dbReference>
<evidence type="ECO:0000313" key="3">
    <source>
        <dbReference type="Proteomes" id="UP000217696"/>
    </source>
</evidence>
<keyword evidence="3" id="KW-1185">Reference proteome</keyword>
<dbReference type="CDD" id="cd00093">
    <property type="entry name" value="HTH_XRE"/>
    <property type="match status" value="1"/>
</dbReference>
<proteinExistence type="predicted"/>
<dbReference type="KEGG" id="asoc:CB4_01766"/>
<dbReference type="PANTHER" id="PTHR46558:SF11">
    <property type="entry name" value="HTH-TYPE TRANSCRIPTIONAL REGULATOR XRE"/>
    <property type="match status" value="1"/>
</dbReference>
<dbReference type="PROSITE" id="PS50943">
    <property type="entry name" value="HTH_CROC1"/>
    <property type="match status" value="1"/>
</dbReference>
<keyword evidence="1" id="KW-0238">DNA-binding</keyword>
<evidence type="ECO:0000313" key="2">
    <source>
        <dbReference type="EMBL" id="BAU27592.1"/>
    </source>
</evidence>
<reference evidence="2 3" key="1">
    <citation type="submission" date="2015-12" db="EMBL/GenBank/DDBJ databases">
        <title>Genome sequence of Aneurinibacillus soli.</title>
        <authorList>
            <person name="Lee J.S."/>
            <person name="Lee K.C."/>
            <person name="Kim K.K."/>
            <person name="Lee B.W."/>
        </authorList>
    </citation>
    <scope>NUCLEOTIDE SEQUENCE [LARGE SCALE GENOMIC DNA]</scope>
    <source>
        <strain evidence="2 3">CB4</strain>
    </source>
</reference>
<protein>
    <submittedName>
        <fullName evidence="2">HTH-type transcriptional regulator ImmR</fullName>
    </submittedName>
</protein>
<dbReference type="SUPFAM" id="SSF47413">
    <property type="entry name" value="lambda repressor-like DNA-binding domains"/>
    <property type="match status" value="1"/>
</dbReference>
<dbReference type="RefSeq" id="WP_096465054.1">
    <property type="nucleotide sequence ID" value="NZ_AP017312.1"/>
</dbReference>
<dbReference type="Proteomes" id="UP000217696">
    <property type="component" value="Chromosome"/>
</dbReference>
<accession>A0A0U4WFS6</accession>
<gene>
    <name evidence="2" type="primary">immR_1</name>
    <name evidence="2" type="ORF">CB4_01766</name>
</gene>
<organism evidence="2 3">
    <name type="scientific">Aneurinibacillus soli</name>
    <dbReference type="NCBI Taxonomy" id="1500254"/>
    <lineage>
        <taxon>Bacteria</taxon>
        <taxon>Bacillati</taxon>
        <taxon>Bacillota</taxon>
        <taxon>Bacilli</taxon>
        <taxon>Bacillales</taxon>
        <taxon>Paenibacillaceae</taxon>
        <taxon>Aneurinibacillus group</taxon>
        <taxon>Aneurinibacillus</taxon>
    </lineage>
</organism>
<dbReference type="EMBL" id="AP017312">
    <property type="protein sequence ID" value="BAU27592.1"/>
    <property type="molecule type" value="Genomic_DNA"/>
</dbReference>